<organism evidence="3 4">
    <name type="scientific">Clonostachys solani</name>
    <dbReference type="NCBI Taxonomy" id="160281"/>
    <lineage>
        <taxon>Eukaryota</taxon>
        <taxon>Fungi</taxon>
        <taxon>Dikarya</taxon>
        <taxon>Ascomycota</taxon>
        <taxon>Pezizomycotina</taxon>
        <taxon>Sordariomycetes</taxon>
        <taxon>Hypocreomycetidae</taxon>
        <taxon>Hypocreales</taxon>
        <taxon>Bionectriaceae</taxon>
        <taxon>Clonostachys</taxon>
    </lineage>
</organism>
<feature type="coiled-coil region" evidence="1">
    <location>
        <begin position="385"/>
        <end position="419"/>
    </location>
</feature>
<name>A0A9N9ZEU4_9HYPO</name>
<evidence type="ECO:0000256" key="1">
    <source>
        <dbReference type="SAM" id="Coils"/>
    </source>
</evidence>
<dbReference type="InterPro" id="IPR024983">
    <property type="entry name" value="CHAT_dom"/>
</dbReference>
<dbReference type="AlphaFoldDB" id="A0A9N9ZEU4"/>
<dbReference type="Pfam" id="PF12770">
    <property type="entry name" value="CHAT"/>
    <property type="match status" value="1"/>
</dbReference>
<reference evidence="4" key="1">
    <citation type="submission" date="2019-06" db="EMBL/GenBank/DDBJ databases">
        <authorList>
            <person name="Broberg M."/>
        </authorList>
    </citation>
    <scope>NUCLEOTIDE SEQUENCE [LARGE SCALE GENOMIC DNA]</scope>
</reference>
<evidence type="ECO:0000313" key="3">
    <source>
        <dbReference type="EMBL" id="CAH0054073.1"/>
    </source>
</evidence>
<dbReference type="SUPFAM" id="SSF48452">
    <property type="entry name" value="TPR-like"/>
    <property type="match status" value="1"/>
</dbReference>
<proteinExistence type="predicted"/>
<evidence type="ECO:0000259" key="2">
    <source>
        <dbReference type="Pfam" id="PF12770"/>
    </source>
</evidence>
<comment type="caution">
    <text evidence="3">The sequence shown here is derived from an EMBL/GenBank/DDBJ whole genome shotgun (WGS) entry which is preliminary data.</text>
</comment>
<gene>
    <name evidence="3" type="ORF">CSOL1703_00015265</name>
</gene>
<sequence length="840" mass="95139">MDNLDVAVQQSQDALDLMPPGDPDRAFQLHHLGYLYQERYNNYRTPTNLEDLDRAIQHYHSSLDLTPKAHPLRAARLHDLGTSYNDKYHRTKALNFLDDAIQQFQGALDLTPKNNPDRVARLQSLASSYDDKYERTKALEDLEGAILQFEAALDLTPDDDQVRVTLLQDLAPAYHAKYWRTGNIEDLSKTIRYLKEDLDLSSDDMFRFDMHMTLGKRYYDRYLKTKSWADLEMMIQECEDALDWTPDNAASRQQQDYFLGAGYYHKYQRNKDMEDLNLSTQYCEAAFDSPVALSPYYWIRSGNLLVSILAETKQSSSASNVASAAISHIHQLAPRGSSIPDKQLVLGEISQLASDAAALALIAGDKPTKALQTLELGHNVITTALSDMRTDISKLLQEHRELGEEYIKLRDQLNTLRLNDESYNPDITVRNRDWRLKLRGPGNMERLIQKIQALPGFEGFLLGPTENELKSAAKLGPVVIINVSDYRCDALIITKDKIRSLALPGLDVDDIRFRAETLTSPDSNLLEWLWDTITKPVLDSLGFVQIPRDRWPHVWWIPTGLLAKFPIHAAGYHDSSSTVLDRAISSYSSSVRTLLRSRQKDPSAETKWEPNKIVAVGLTETPGQSDLPFVKEEIKGLKRIWGQISSPEPRREDILAALRDCEVFHFAGHALADRSDPLQSSLILHAEHLSVASVLEVNLQSRAPFLAYLSACGTGQIKQNELVNERLHLIAAYQLAGFRHVIGTLWEVNDESCVGIATETYEWVKSRNMSDESVSEGLHHASRKSRTQWVLENAVRTDTNRLQPGHTQSDLPEKTVRDTRDAELFEGKPALWIPYVHFGS</sequence>
<dbReference type="Gene3D" id="1.25.40.10">
    <property type="entry name" value="Tetratricopeptide repeat domain"/>
    <property type="match status" value="2"/>
</dbReference>
<feature type="domain" description="CHAT" evidence="2">
    <location>
        <begin position="525"/>
        <end position="839"/>
    </location>
</feature>
<reference evidence="3 4" key="2">
    <citation type="submission" date="2021-10" db="EMBL/GenBank/DDBJ databases">
        <authorList>
            <person name="Piombo E."/>
        </authorList>
    </citation>
    <scope>NUCLEOTIDE SEQUENCE [LARGE SCALE GENOMIC DNA]</scope>
</reference>
<evidence type="ECO:0000313" key="4">
    <source>
        <dbReference type="Proteomes" id="UP000775872"/>
    </source>
</evidence>
<dbReference type="EMBL" id="CABFOC020000046">
    <property type="protein sequence ID" value="CAH0054073.1"/>
    <property type="molecule type" value="Genomic_DNA"/>
</dbReference>
<keyword evidence="4" id="KW-1185">Reference proteome</keyword>
<dbReference type="OrthoDB" id="9991317at2759"/>
<accession>A0A9N9ZEU4</accession>
<dbReference type="InterPro" id="IPR011990">
    <property type="entry name" value="TPR-like_helical_dom_sf"/>
</dbReference>
<dbReference type="Proteomes" id="UP000775872">
    <property type="component" value="Unassembled WGS sequence"/>
</dbReference>
<keyword evidence="1" id="KW-0175">Coiled coil</keyword>
<protein>
    <recommendedName>
        <fullName evidence="2">CHAT domain-containing protein</fullName>
    </recommendedName>
</protein>